<comment type="caution">
    <text evidence="2">The sequence shown here is derived from an EMBL/GenBank/DDBJ whole genome shotgun (WGS) entry which is preliminary data.</text>
</comment>
<reference evidence="2" key="1">
    <citation type="submission" date="2022-07" db="EMBL/GenBank/DDBJ databases">
        <title>Phylogenomic reconstructions and comparative analyses of Kickxellomycotina fungi.</title>
        <authorList>
            <person name="Reynolds N.K."/>
            <person name="Stajich J.E."/>
            <person name="Barry K."/>
            <person name="Grigoriev I.V."/>
            <person name="Crous P."/>
            <person name="Smith M.E."/>
        </authorList>
    </citation>
    <scope>NUCLEOTIDE SEQUENCE</scope>
    <source>
        <strain evidence="2">RSA 861</strain>
    </source>
</reference>
<keyword evidence="3" id="KW-1185">Reference proteome</keyword>
<name>A0A9W8E248_9FUNG</name>
<dbReference type="AlphaFoldDB" id="A0A9W8E248"/>
<keyword evidence="1" id="KW-0472">Membrane</keyword>
<dbReference type="Proteomes" id="UP001150569">
    <property type="component" value="Unassembled WGS sequence"/>
</dbReference>
<organism evidence="2 3">
    <name type="scientific">Tieghemiomyces parasiticus</name>
    <dbReference type="NCBI Taxonomy" id="78921"/>
    <lineage>
        <taxon>Eukaryota</taxon>
        <taxon>Fungi</taxon>
        <taxon>Fungi incertae sedis</taxon>
        <taxon>Zoopagomycota</taxon>
        <taxon>Kickxellomycotina</taxon>
        <taxon>Dimargaritomycetes</taxon>
        <taxon>Dimargaritales</taxon>
        <taxon>Dimargaritaceae</taxon>
        <taxon>Tieghemiomyces</taxon>
    </lineage>
</organism>
<dbReference type="EMBL" id="JANBPT010000034">
    <property type="protein sequence ID" value="KAJ1929456.1"/>
    <property type="molecule type" value="Genomic_DNA"/>
</dbReference>
<sequence length="321" mass="36251">MLSWSQIKYGCQLGLEGGLYAVSEPKIRKYFMRTSAILITGMLVLHLLVQLLIHGPLTVLRLVNWTAGTLVANYDYESVHQRLLDARQSVDWALRTFPLMGVLLVRTVYPRPFDRMFMTVIATQNPTYHQALSQWPHRTPFWPLLQHHLQRTWKRVRLAALMLVLLALPVVGRYVPALANFKLMAGVLGNNLAAAVTALTLILPWTRDLSWPLFKAMLAAQQLNRELLDPYFTRLQMTPKARKAWFKERQSLLLGFVAGFYLLIRLPIIGPAFFVVAQAAMGHWIVNTTTLDALQRKPVTPRASLGPAAAVTTPVGHDKAD</sequence>
<accession>A0A9W8E248</accession>
<feature type="transmembrane region" description="Helical" evidence="1">
    <location>
        <begin position="156"/>
        <end position="175"/>
    </location>
</feature>
<keyword evidence="1" id="KW-1133">Transmembrane helix</keyword>
<dbReference type="PANTHER" id="PTHR38421">
    <property type="entry name" value="TRANSMEMBRANE PROTEIN USGS"/>
    <property type="match status" value="1"/>
</dbReference>
<gene>
    <name evidence="2" type="ORF">IWQ60_001137</name>
</gene>
<dbReference type="PANTHER" id="PTHR38421:SF1">
    <property type="entry name" value="TRANSMEMBRANE PROTEIN"/>
    <property type="match status" value="1"/>
</dbReference>
<feature type="transmembrane region" description="Helical" evidence="1">
    <location>
        <begin position="92"/>
        <end position="109"/>
    </location>
</feature>
<keyword evidence="1" id="KW-0812">Transmembrane</keyword>
<protein>
    <submittedName>
        <fullName evidence="2">Uncharacterized protein</fullName>
    </submittedName>
</protein>
<proteinExistence type="predicted"/>
<evidence type="ECO:0000256" key="1">
    <source>
        <dbReference type="SAM" id="Phobius"/>
    </source>
</evidence>
<feature type="transmembrane region" description="Helical" evidence="1">
    <location>
        <begin position="252"/>
        <end position="274"/>
    </location>
</feature>
<feature type="transmembrane region" description="Helical" evidence="1">
    <location>
        <begin position="36"/>
        <end position="53"/>
    </location>
</feature>
<dbReference type="OrthoDB" id="10041630at2759"/>
<evidence type="ECO:0000313" key="3">
    <source>
        <dbReference type="Proteomes" id="UP001150569"/>
    </source>
</evidence>
<evidence type="ECO:0000313" key="2">
    <source>
        <dbReference type="EMBL" id="KAJ1929456.1"/>
    </source>
</evidence>
<feature type="transmembrane region" description="Helical" evidence="1">
    <location>
        <begin position="181"/>
        <end position="205"/>
    </location>
</feature>